<gene>
    <name evidence="1" type="ORF">EJ04DRAFT_22746</name>
</gene>
<name>A0A9P4R5Y8_9PLEO</name>
<sequence>MILEPRVRRVLCWLVLGGGGCLNLPKRLAWVLFFVWVDIPRFLVWEVFNQALFARHGGRVCGCVGVLSWSNRGRSAGCLVADVVFACEYEARKFITSSAFRLWLSLPLWMNNGHDGCGLHALSSLGEGRFCLSRQRPCC</sequence>
<evidence type="ECO:0000313" key="2">
    <source>
        <dbReference type="Proteomes" id="UP000799444"/>
    </source>
</evidence>
<dbReference type="Proteomes" id="UP000799444">
    <property type="component" value="Unassembled WGS sequence"/>
</dbReference>
<keyword evidence="2" id="KW-1185">Reference proteome</keyword>
<dbReference type="AlphaFoldDB" id="A0A9P4R5Y8"/>
<evidence type="ECO:0000313" key="1">
    <source>
        <dbReference type="EMBL" id="KAF2738710.1"/>
    </source>
</evidence>
<dbReference type="EMBL" id="ML996107">
    <property type="protein sequence ID" value="KAF2738710.1"/>
    <property type="molecule type" value="Genomic_DNA"/>
</dbReference>
<accession>A0A9P4R5Y8</accession>
<protein>
    <submittedName>
        <fullName evidence="1">Uncharacterized protein</fullName>
    </submittedName>
</protein>
<comment type="caution">
    <text evidence="1">The sequence shown here is derived from an EMBL/GenBank/DDBJ whole genome shotgun (WGS) entry which is preliminary data.</text>
</comment>
<dbReference type="PROSITE" id="PS51257">
    <property type="entry name" value="PROKAR_LIPOPROTEIN"/>
    <property type="match status" value="1"/>
</dbReference>
<proteinExistence type="predicted"/>
<reference evidence="1" key="1">
    <citation type="journal article" date="2020" name="Stud. Mycol.">
        <title>101 Dothideomycetes genomes: a test case for predicting lifestyles and emergence of pathogens.</title>
        <authorList>
            <person name="Haridas S."/>
            <person name="Albert R."/>
            <person name="Binder M."/>
            <person name="Bloem J."/>
            <person name="Labutti K."/>
            <person name="Salamov A."/>
            <person name="Andreopoulos B."/>
            <person name="Baker S."/>
            <person name="Barry K."/>
            <person name="Bills G."/>
            <person name="Bluhm B."/>
            <person name="Cannon C."/>
            <person name="Castanera R."/>
            <person name="Culley D."/>
            <person name="Daum C."/>
            <person name="Ezra D."/>
            <person name="Gonzalez J."/>
            <person name="Henrissat B."/>
            <person name="Kuo A."/>
            <person name="Liang C."/>
            <person name="Lipzen A."/>
            <person name="Lutzoni F."/>
            <person name="Magnuson J."/>
            <person name="Mondo S."/>
            <person name="Nolan M."/>
            <person name="Ohm R."/>
            <person name="Pangilinan J."/>
            <person name="Park H.-J."/>
            <person name="Ramirez L."/>
            <person name="Alfaro M."/>
            <person name="Sun H."/>
            <person name="Tritt A."/>
            <person name="Yoshinaga Y."/>
            <person name="Zwiers L.-H."/>
            <person name="Turgeon B."/>
            <person name="Goodwin S."/>
            <person name="Spatafora J."/>
            <person name="Crous P."/>
            <person name="Grigoriev I."/>
        </authorList>
    </citation>
    <scope>NUCLEOTIDE SEQUENCE</scope>
    <source>
        <strain evidence="1">CBS 125425</strain>
    </source>
</reference>
<organism evidence="1 2">
    <name type="scientific">Polyplosphaeria fusca</name>
    <dbReference type="NCBI Taxonomy" id="682080"/>
    <lineage>
        <taxon>Eukaryota</taxon>
        <taxon>Fungi</taxon>
        <taxon>Dikarya</taxon>
        <taxon>Ascomycota</taxon>
        <taxon>Pezizomycotina</taxon>
        <taxon>Dothideomycetes</taxon>
        <taxon>Pleosporomycetidae</taxon>
        <taxon>Pleosporales</taxon>
        <taxon>Tetraplosphaeriaceae</taxon>
        <taxon>Polyplosphaeria</taxon>
    </lineage>
</organism>